<proteinExistence type="predicted"/>
<keyword evidence="3" id="KW-1185">Reference proteome</keyword>
<reference evidence="2" key="1">
    <citation type="journal article" date="2014" name="Int. J. Syst. Evol. Microbiol.">
        <title>Complete genome sequence of Corynebacterium casei LMG S-19264T (=DSM 44701T), isolated from a smear-ripened cheese.</title>
        <authorList>
            <consortium name="US DOE Joint Genome Institute (JGI-PGF)"/>
            <person name="Walter F."/>
            <person name="Albersmeier A."/>
            <person name="Kalinowski J."/>
            <person name="Ruckert C."/>
        </authorList>
    </citation>
    <scope>NUCLEOTIDE SEQUENCE</scope>
    <source>
        <strain evidence="2">CGMCC 1.15367</strain>
    </source>
</reference>
<gene>
    <name evidence="2" type="ORF">GCM10011390_07230</name>
</gene>
<name>A0A916ZDQ4_9HYPH</name>
<sequence>MLGVRRRAVAGLAAIPALLSGCLYASAGYETFDWRVEPAAYSQGAAEPALSPTEIRYARETARIVFRRRAAERTAGFVSQGPEGYALCLRAGRDYALLVFARRVYDEAISQAADDNTILRSPADTAVCRASGRRWVAT</sequence>
<reference evidence="2" key="2">
    <citation type="submission" date="2020-09" db="EMBL/GenBank/DDBJ databases">
        <authorList>
            <person name="Sun Q."/>
            <person name="Zhou Y."/>
        </authorList>
    </citation>
    <scope>NUCLEOTIDE SEQUENCE</scope>
    <source>
        <strain evidence="2">CGMCC 1.15367</strain>
    </source>
</reference>
<organism evidence="2 3">
    <name type="scientific">Aureimonas endophytica</name>
    <dbReference type="NCBI Taxonomy" id="2027858"/>
    <lineage>
        <taxon>Bacteria</taxon>
        <taxon>Pseudomonadati</taxon>
        <taxon>Pseudomonadota</taxon>
        <taxon>Alphaproteobacteria</taxon>
        <taxon>Hyphomicrobiales</taxon>
        <taxon>Aurantimonadaceae</taxon>
        <taxon>Aureimonas</taxon>
    </lineage>
</organism>
<evidence type="ECO:0008006" key="4">
    <source>
        <dbReference type="Google" id="ProtNLM"/>
    </source>
</evidence>
<accession>A0A916ZDQ4</accession>
<keyword evidence="1" id="KW-0732">Signal</keyword>
<dbReference type="EMBL" id="BMIQ01000001">
    <property type="protein sequence ID" value="GGD91077.1"/>
    <property type="molecule type" value="Genomic_DNA"/>
</dbReference>
<comment type="caution">
    <text evidence="2">The sequence shown here is derived from an EMBL/GenBank/DDBJ whole genome shotgun (WGS) entry which is preliminary data.</text>
</comment>
<dbReference type="PROSITE" id="PS51257">
    <property type="entry name" value="PROKAR_LIPOPROTEIN"/>
    <property type="match status" value="1"/>
</dbReference>
<evidence type="ECO:0000313" key="2">
    <source>
        <dbReference type="EMBL" id="GGD91077.1"/>
    </source>
</evidence>
<feature type="signal peptide" evidence="1">
    <location>
        <begin position="1"/>
        <end position="27"/>
    </location>
</feature>
<feature type="chain" id="PRO_5037300512" description="Lipoprotein" evidence="1">
    <location>
        <begin position="28"/>
        <end position="138"/>
    </location>
</feature>
<dbReference type="AlphaFoldDB" id="A0A916ZDQ4"/>
<evidence type="ECO:0000256" key="1">
    <source>
        <dbReference type="SAM" id="SignalP"/>
    </source>
</evidence>
<dbReference type="Proteomes" id="UP000644699">
    <property type="component" value="Unassembled WGS sequence"/>
</dbReference>
<protein>
    <recommendedName>
        <fullName evidence="4">Lipoprotein</fullName>
    </recommendedName>
</protein>
<evidence type="ECO:0000313" key="3">
    <source>
        <dbReference type="Proteomes" id="UP000644699"/>
    </source>
</evidence>